<dbReference type="NCBIfam" id="TIGR02601">
    <property type="entry name" value="autotrns_rpt"/>
    <property type="match status" value="1"/>
</dbReference>
<evidence type="ECO:0000256" key="2">
    <source>
        <dbReference type="ARBA" id="ARBA00022525"/>
    </source>
</evidence>
<evidence type="ECO:0000256" key="3">
    <source>
        <dbReference type="ARBA" id="ARBA00022729"/>
    </source>
</evidence>
<dbReference type="Pfam" id="PF00353">
    <property type="entry name" value="HemolysinCabind"/>
    <property type="match status" value="1"/>
</dbReference>
<dbReference type="PROSITE" id="PS00330">
    <property type="entry name" value="HEMOLYSIN_CALCIUM"/>
    <property type="match status" value="1"/>
</dbReference>
<sequence>MAANLVDTFSTTPIDLAGNDTLDVTAPGSIVTSDVAIVWNLDDPSVAPPGVVVVNNGYIASTDDRAIETDGSLNGAQAISLTNHGTITATGDAFKIGDDLTDGIVVINNYGTFESTDDGQVFDFNDVEEAASIVITNFAGGLIRATGADAMRPGADAEIHNHGHIVSEDGDGIDFQDDDGGVVTNHDGGLIEGSKHGITGDEAVTVHNAAGGTIIGHNGSAVNIDNEGGEENTVHVVNHGVMEGRSAETDDSDGDAIDTDGLLILDNYGSIKGLGHEGYHDGEPNLSEGIATGGGVINNFAGGEIYGYGRAIQVDDSSNGAAFSATMIHNEGLIEGGGNGPEGVSPEDAAPLLPTGNEAINLVGDWADELSNSGVIIGGVMMDGGADTLTNMGAMSAMAGSAVDMGAGNDIVNAYVGSSIKGLLDGGADTDTLNLLGEGAGEVGAVVNFEALAVQAGVWRVMASQAYADGIVIAAGASLIVGDGVSLGGDIAVAGRLVIENPGLATLGQVITGTGVVEFAGGGTTTLAAASSYSGGTLLAAGTLAIGAAGAAGTGDIAFGDGGQTLVVDNGTAAPVASEAAATFANAIVDFGTGDAIELTGLAFAAGASVDYDAATGMMTVSSYGASYRLTVVDPEATEFTAESDGAGGTRIVLKDVGVTIVGNSKGNTVDASQSVFGQPLPTASDDLIKGRGGHDRLSGLAGNDDIQGGRGKDRIKGGEGNDLVNGGLGKNKVTGNEGADAFVFDTRLGDGKHADKGTNFTFTRITDFDTDEDLVLLDQAIFTGLSLGPLSESEFARGKKAKDGDDHILYHQKSGGVWYDADGKGGEDAVMFARVSKGTSLDAGDFLVV</sequence>
<dbReference type="RefSeq" id="WP_090876434.1">
    <property type="nucleotide sequence ID" value="NZ_FMXQ01000004.1"/>
</dbReference>
<feature type="compositionally biased region" description="Basic and acidic residues" evidence="4">
    <location>
        <begin position="711"/>
        <end position="720"/>
    </location>
</feature>
<dbReference type="GO" id="GO:0005509">
    <property type="term" value="F:calcium ion binding"/>
    <property type="evidence" value="ECO:0007669"/>
    <property type="project" value="InterPro"/>
</dbReference>
<dbReference type="EMBL" id="FMXQ01000004">
    <property type="protein sequence ID" value="SDB28755.1"/>
    <property type="molecule type" value="Genomic_DNA"/>
</dbReference>
<dbReference type="InterPro" id="IPR001343">
    <property type="entry name" value="Hemolysn_Ca-bd"/>
</dbReference>
<dbReference type="Gene3D" id="2.150.10.10">
    <property type="entry name" value="Serralysin-like metalloprotease, C-terminal"/>
    <property type="match status" value="1"/>
</dbReference>
<evidence type="ECO:0000256" key="4">
    <source>
        <dbReference type="SAM" id="MobiDB-lite"/>
    </source>
</evidence>
<dbReference type="InterPro" id="IPR013425">
    <property type="entry name" value="Autotrns_rpt"/>
</dbReference>
<dbReference type="PANTHER" id="PTHR38340:SF1">
    <property type="entry name" value="S-LAYER PROTEIN"/>
    <property type="match status" value="1"/>
</dbReference>
<keyword evidence="3" id="KW-0732">Signal</keyword>
<keyword evidence="2" id="KW-0964">Secreted</keyword>
<accession>A0A1G6C7B8</accession>
<dbReference type="SUPFAM" id="SSF51120">
    <property type="entry name" value="beta-Roll"/>
    <property type="match status" value="1"/>
</dbReference>
<comment type="subcellular location">
    <subcellularLocation>
        <location evidence="1">Secreted</location>
    </subcellularLocation>
</comment>
<evidence type="ECO:0000313" key="6">
    <source>
        <dbReference type="Proteomes" id="UP000199071"/>
    </source>
</evidence>
<gene>
    <name evidence="5" type="ORF">SAMN02982931_02148</name>
</gene>
<dbReference type="PANTHER" id="PTHR38340">
    <property type="entry name" value="S-LAYER PROTEIN"/>
    <property type="match status" value="1"/>
</dbReference>
<feature type="region of interest" description="Disordered" evidence="4">
    <location>
        <begin position="699"/>
        <end position="730"/>
    </location>
</feature>
<dbReference type="AlphaFoldDB" id="A0A1G6C7B8"/>
<dbReference type="OrthoDB" id="9804931at2"/>
<evidence type="ECO:0000313" key="5">
    <source>
        <dbReference type="EMBL" id="SDB28755.1"/>
    </source>
</evidence>
<dbReference type="GO" id="GO:0005576">
    <property type="term" value="C:extracellular region"/>
    <property type="evidence" value="ECO:0007669"/>
    <property type="project" value="UniProtKB-SubCell"/>
</dbReference>
<dbReference type="InterPro" id="IPR018511">
    <property type="entry name" value="Hemolysin-typ_Ca-bd_CS"/>
</dbReference>
<protein>
    <submittedName>
        <fullName evidence="5">Autotransporter-associated beta strand repeat-containing protein</fullName>
    </submittedName>
</protein>
<dbReference type="InterPro" id="IPR050557">
    <property type="entry name" value="RTX_toxin/Mannuronan_C5-epim"/>
</dbReference>
<dbReference type="STRING" id="665467.SAMN02982931_02148"/>
<organism evidence="5 6">
    <name type="scientific">Bauldia litoralis</name>
    <dbReference type="NCBI Taxonomy" id="665467"/>
    <lineage>
        <taxon>Bacteria</taxon>
        <taxon>Pseudomonadati</taxon>
        <taxon>Pseudomonadota</taxon>
        <taxon>Alphaproteobacteria</taxon>
        <taxon>Hyphomicrobiales</taxon>
        <taxon>Kaistiaceae</taxon>
        <taxon>Bauldia</taxon>
    </lineage>
</organism>
<dbReference type="Proteomes" id="UP000199071">
    <property type="component" value="Unassembled WGS sequence"/>
</dbReference>
<dbReference type="InterPro" id="IPR011049">
    <property type="entry name" value="Serralysin-like_metalloprot_C"/>
</dbReference>
<name>A0A1G6C7B8_9HYPH</name>
<proteinExistence type="predicted"/>
<evidence type="ECO:0000256" key="1">
    <source>
        <dbReference type="ARBA" id="ARBA00004613"/>
    </source>
</evidence>
<keyword evidence="6" id="KW-1185">Reference proteome</keyword>
<dbReference type="PRINTS" id="PR00313">
    <property type="entry name" value="CABNDNGRPT"/>
</dbReference>
<reference evidence="5 6" key="1">
    <citation type="submission" date="2016-10" db="EMBL/GenBank/DDBJ databases">
        <authorList>
            <person name="de Groot N.N."/>
        </authorList>
    </citation>
    <scope>NUCLEOTIDE SEQUENCE [LARGE SCALE GENOMIC DNA]</scope>
    <source>
        <strain evidence="5 6">ATCC 35022</strain>
    </source>
</reference>